<dbReference type="GeneID" id="19955557"/>
<evidence type="ECO:0000256" key="1">
    <source>
        <dbReference type="SAM" id="SignalP"/>
    </source>
</evidence>
<dbReference type="SUPFAM" id="SSF50370">
    <property type="entry name" value="Ricin B-like lectins"/>
    <property type="match status" value="1"/>
</dbReference>
<name>T0PPL8_SAPDV</name>
<feature type="signal peptide" evidence="1">
    <location>
        <begin position="1"/>
        <end position="19"/>
    </location>
</feature>
<protein>
    <submittedName>
        <fullName evidence="2">Uncharacterized protein</fullName>
    </submittedName>
</protein>
<dbReference type="AlphaFoldDB" id="T0PPL8"/>
<dbReference type="RefSeq" id="XP_008619208.1">
    <property type="nucleotide sequence ID" value="XM_008620986.1"/>
</dbReference>
<dbReference type="PROSITE" id="PS50231">
    <property type="entry name" value="RICIN_B_LECTIN"/>
    <property type="match status" value="1"/>
</dbReference>
<accession>T0PPL8</accession>
<sequence length="161" mass="17982">MARLAVLLLLLALVAIVAAQTDPPGFNNSDIMGWLGNRKKDDDTELVWSITMRGSTLSVNTTAAQREWEKLYRINGDILRNDHTNLCLEAAYSASVLRVYGAICNASSPEQTWTFAHRRLEHAIFRRNCLAIVDGATPVVRMETCDQSAAVPSSQKIRFFR</sequence>
<evidence type="ECO:0000313" key="2">
    <source>
        <dbReference type="EMBL" id="EQC27389.1"/>
    </source>
</evidence>
<dbReference type="InParanoid" id="T0PPL8"/>
<dbReference type="OMA" id="EHAIFRR"/>
<organism evidence="2 3">
    <name type="scientific">Saprolegnia diclina (strain VS20)</name>
    <dbReference type="NCBI Taxonomy" id="1156394"/>
    <lineage>
        <taxon>Eukaryota</taxon>
        <taxon>Sar</taxon>
        <taxon>Stramenopiles</taxon>
        <taxon>Oomycota</taxon>
        <taxon>Saprolegniomycetes</taxon>
        <taxon>Saprolegniales</taxon>
        <taxon>Saprolegniaceae</taxon>
        <taxon>Saprolegnia</taxon>
    </lineage>
</organism>
<keyword evidence="1" id="KW-0732">Signal</keyword>
<evidence type="ECO:0000313" key="3">
    <source>
        <dbReference type="Proteomes" id="UP000030762"/>
    </source>
</evidence>
<dbReference type="InterPro" id="IPR035992">
    <property type="entry name" value="Ricin_B-like_lectins"/>
</dbReference>
<keyword evidence="3" id="KW-1185">Reference proteome</keyword>
<reference evidence="2 3" key="1">
    <citation type="submission" date="2012-04" db="EMBL/GenBank/DDBJ databases">
        <title>The Genome Sequence of Saprolegnia declina VS20.</title>
        <authorList>
            <consortium name="The Broad Institute Genome Sequencing Platform"/>
            <person name="Russ C."/>
            <person name="Nusbaum C."/>
            <person name="Tyler B."/>
            <person name="van West P."/>
            <person name="Dieguez-Uribeondo J."/>
            <person name="de Bruijn I."/>
            <person name="Tripathy S."/>
            <person name="Jiang R."/>
            <person name="Young S.K."/>
            <person name="Zeng Q."/>
            <person name="Gargeya S."/>
            <person name="Fitzgerald M."/>
            <person name="Haas B."/>
            <person name="Abouelleil A."/>
            <person name="Alvarado L."/>
            <person name="Arachchi H.M."/>
            <person name="Berlin A."/>
            <person name="Chapman S.B."/>
            <person name="Goldberg J."/>
            <person name="Griggs A."/>
            <person name="Gujja S."/>
            <person name="Hansen M."/>
            <person name="Howarth C."/>
            <person name="Imamovic A."/>
            <person name="Larimer J."/>
            <person name="McCowen C."/>
            <person name="Montmayeur A."/>
            <person name="Murphy C."/>
            <person name="Neiman D."/>
            <person name="Pearson M."/>
            <person name="Priest M."/>
            <person name="Roberts A."/>
            <person name="Saif S."/>
            <person name="Shea T."/>
            <person name="Sisk P."/>
            <person name="Sykes S."/>
            <person name="Wortman J."/>
            <person name="Nusbaum C."/>
            <person name="Birren B."/>
        </authorList>
    </citation>
    <scope>NUCLEOTIDE SEQUENCE [LARGE SCALE GENOMIC DNA]</scope>
    <source>
        <strain evidence="2 3">VS20</strain>
    </source>
</reference>
<dbReference type="EMBL" id="JH767209">
    <property type="protein sequence ID" value="EQC27389.1"/>
    <property type="molecule type" value="Genomic_DNA"/>
</dbReference>
<dbReference type="VEuPathDB" id="FungiDB:SDRG_14830"/>
<gene>
    <name evidence="2" type="ORF">SDRG_14830</name>
</gene>
<dbReference type="Proteomes" id="UP000030762">
    <property type="component" value="Unassembled WGS sequence"/>
</dbReference>
<dbReference type="Gene3D" id="2.80.10.50">
    <property type="match status" value="1"/>
</dbReference>
<feature type="chain" id="PRO_5004569048" evidence="1">
    <location>
        <begin position="20"/>
        <end position="161"/>
    </location>
</feature>
<dbReference type="OrthoDB" id="65526at2759"/>
<proteinExistence type="predicted"/>